<feature type="domain" description="Solute-binding protein family 3/N-terminal" evidence="2">
    <location>
        <begin position="39"/>
        <end position="108"/>
    </location>
</feature>
<dbReference type="SUPFAM" id="SSF53850">
    <property type="entry name" value="Periplasmic binding protein-like II"/>
    <property type="match status" value="1"/>
</dbReference>
<feature type="chain" id="PRO_5032603881" evidence="1">
    <location>
        <begin position="23"/>
        <end position="275"/>
    </location>
</feature>
<dbReference type="Gene3D" id="3.40.190.10">
    <property type="entry name" value="Periplasmic binding protein-like II"/>
    <property type="match status" value="2"/>
</dbReference>
<evidence type="ECO:0000256" key="1">
    <source>
        <dbReference type="SAM" id="SignalP"/>
    </source>
</evidence>
<name>A0A840S9J6_9BURK</name>
<dbReference type="Pfam" id="PF00497">
    <property type="entry name" value="SBP_bac_3"/>
    <property type="match status" value="1"/>
</dbReference>
<keyword evidence="1" id="KW-0732">Signal</keyword>
<keyword evidence="4" id="KW-1185">Reference proteome</keyword>
<reference evidence="3 4" key="1">
    <citation type="submission" date="2020-08" db="EMBL/GenBank/DDBJ databases">
        <title>Genomic Encyclopedia of Type Strains, Phase IV (KMG-IV): sequencing the most valuable type-strain genomes for metagenomic binning, comparative biology and taxonomic classification.</title>
        <authorList>
            <person name="Goeker M."/>
        </authorList>
    </citation>
    <scope>NUCLEOTIDE SEQUENCE [LARGE SCALE GENOMIC DNA]</scope>
    <source>
        <strain evidence="3 4">DSM 23958</strain>
    </source>
</reference>
<dbReference type="Proteomes" id="UP000554837">
    <property type="component" value="Unassembled WGS sequence"/>
</dbReference>
<dbReference type="RefSeq" id="WP_138854800.1">
    <property type="nucleotide sequence ID" value="NZ_CP040709.1"/>
</dbReference>
<protein>
    <submittedName>
        <fullName evidence="3">Polar amino acid transport system substrate-binding protein</fullName>
    </submittedName>
</protein>
<dbReference type="EMBL" id="JACHHO010000003">
    <property type="protein sequence ID" value="MBB5205191.1"/>
    <property type="molecule type" value="Genomic_DNA"/>
</dbReference>
<accession>A0A840S9J6</accession>
<dbReference type="OrthoDB" id="9133137at2"/>
<gene>
    <name evidence="3" type="ORF">HNQ51_002510</name>
</gene>
<evidence type="ECO:0000259" key="2">
    <source>
        <dbReference type="Pfam" id="PF00497"/>
    </source>
</evidence>
<dbReference type="AlphaFoldDB" id="A0A840S9J6"/>
<organism evidence="3 4">
    <name type="scientific">Inhella inkyongensis</name>
    <dbReference type="NCBI Taxonomy" id="392593"/>
    <lineage>
        <taxon>Bacteria</taxon>
        <taxon>Pseudomonadati</taxon>
        <taxon>Pseudomonadota</taxon>
        <taxon>Betaproteobacteria</taxon>
        <taxon>Burkholderiales</taxon>
        <taxon>Sphaerotilaceae</taxon>
        <taxon>Inhella</taxon>
    </lineage>
</organism>
<dbReference type="InterPro" id="IPR001638">
    <property type="entry name" value="Solute-binding_3/MltF_N"/>
</dbReference>
<sequence length="275" mass="31365">MASLFRALPALLALVGLNPAEAQAPEPRALRVCLNDVPHIPWRMADEAGRIQREGLDFVFLDLLARRSGLQIQIALLPWKRCLADLKSGEQDAVLSMSYLPEREELGVYPMRLGVIDERLALRHNQYSWYVLQGHNLRWDGRKLSGLSPEALVGVQSGYSIGTVVREQGLKVDEGARTAESNLEKLVRGRVQLAALQVNEADRVLRKRPDLGARIQKLQPLLQERAYFTVFSQSFWGRYPRTVLDLWRDIATLRDSKAYREAENRAQEQIERETR</sequence>
<feature type="signal peptide" evidence="1">
    <location>
        <begin position="1"/>
        <end position="22"/>
    </location>
</feature>
<evidence type="ECO:0000313" key="3">
    <source>
        <dbReference type="EMBL" id="MBB5205191.1"/>
    </source>
</evidence>
<proteinExistence type="predicted"/>
<evidence type="ECO:0000313" key="4">
    <source>
        <dbReference type="Proteomes" id="UP000554837"/>
    </source>
</evidence>
<comment type="caution">
    <text evidence="3">The sequence shown here is derived from an EMBL/GenBank/DDBJ whole genome shotgun (WGS) entry which is preliminary data.</text>
</comment>